<dbReference type="RefSeq" id="WP_286486082.1">
    <property type="nucleotide sequence ID" value="NZ_JACALR010000004.1"/>
</dbReference>
<name>A0AAW7DK61_9FLAO</name>
<reference evidence="1" key="1">
    <citation type="submission" date="2020-06" db="EMBL/GenBank/DDBJ databases">
        <authorList>
            <person name="Dong N."/>
        </authorList>
    </citation>
    <scope>NUCLEOTIDE SEQUENCE</scope>
    <source>
        <strain evidence="1">210</strain>
    </source>
</reference>
<proteinExistence type="predicted"/>
<reference evidence="1" key="2">
    <citation type="journal article" date="2022" name="Sci. Total Environ.">
        <title>Prevalence, transmission, and molecular epidemiology of tet(X)-positive bacteria among humans, animals, and environmental niches in China: An epidemiological, and genomic-based study.</title>
        <authorList>
            <person name="Dong N."/>
            <person name="Zeng Y."/>
            <person name="Cai C."/>
            <person name="Sun C."/>
            <person name="Lu J."/>
            <person name="Liu C."/>
            <person name="Zhou H."/>
            <person name="Sun Q."/>
            <person name="Shu L."/>
            <person name="Wang H."/>
            <person name="Wang Y."/>
            <person name="Wang S."/>
            <person name="Wu C."/>
            <person name="Chan E.W."/>
            <person name="Chen G."/>
            <person name="Shen Z."/>
            <person name="Chen S."/>
            <person name="Zhang R."/>
        </authorList>
    </citation>
    <scope>NUCLEOTIDE SEQUENCE</scope>
    <source>
        <strain evidence="1">210</strain>
    </source>
</reference>
<accession>A0AAW7DK61</accession>
<evidence type="ECO:0000313" key="2">
    <source>
        <dbReference type="Proteomes" id="UP001173578"/>
    </source>
</evidence>
<evidence type="ECO:0000313" key="1">
    <source>
        <dbReference type="EMBL" id="MDM1551534.1"/>
    </source>
</evidence>
<organism evidence="1 2">
    <name type="scientific">Empedobacter falsenii</name>
    <dbReference type="NCBI Taxonomy" id="343874"/>
    <lineage>
        <taxon>Bacteria</taxon>
        <taxon>Pseudomonadati</taxon>
        <taxon>Bacteroidota</taxon>
        <taxon>Flavobacteriia</taxon>
        <taxon>Flavobacteriales</taxon>
        <taxon>Weeksellaceae</taxon>
        <taxon>Empedobacter</taxon>
    </lineage>
</organism>
<dbReference type="AlphaFoldDB" id="A0AAW7DK61"/>
<gene>
    <name evidence="1" type="ORF">HX095_09935</name>
</gene>
<protein>
    <submittedName>
        <fullName evidence="1">Uncharacterized protein</fullName>
    </submittedName>
</protein>
<dbReference type="EMBL" id="JACALR010000004">
    <property type="protein sequence ID" value="MDM1551534.1"/>
    <property type="molecule type" value="Genomic_DNA"/>
</dbReference>
<sequence>MTKKDIKNRIREILKDERLFYPTANVLINAPLAIIQLQLQTELWTLQNVIGEINTDILKIRKSKWK</sequence>
<dbReference type="Proteomes" id="UP001173578">
    <property type="component" value="Unassembled WGS sequence"/>
</dbReference>
<comment type="caution">
    <text evidence="1">The sequence shown here is derived from an EMBL/GenBank/DDBJ whole genome shotgun (WGS) entry which is preliminary data.</text>
</comment>